<evidence type="ECO:0000313" key="2">
    <source>
        <dbReference type="Proteomes" id="UP000729357"/>
    </source>
</evidence>
<gene>
    <name evidence="1" type="ORF">KCU98_g11641</name>
</gene>
<dbReference type="AlphaFoldDB" id="A0A9P8JRX1"/>
<dbReference type="Proteomes" id="UP000729357">
    <property type="component" value="Unassembled WGS sequence"/>
</dbReference>
<reference evidence="1" key="2">
    <citation type="submission" date="2021-08" db="EMBL/GenBank/DDBJ databases">
        <authorList>
            <person name="Gostincar C."/>
            <person name="Sun X."/>
            <person name="Song Z."/>
            <person name="Gunde-Cimerman N."/>
        </authorList>
    </citation>
    <scope>NUCLEOTIDE SEQUENCE</scope>
    <source>
        <strain evidence="1">EXF-9298</strain>
    </source>
</reference>
<dbReference type="EMBL" id="JAHFXS010001895">
    <property type="protein sequence ID" value="KAG9974992.1"/>
    <property type="molecule type" value="Genomic_DNA"/>
</dbReference>
<sequence length="104" mass="11807">MISSEHSIHYEAKTSASELLSDDTAWPRFLSPSVAPDSSRNLALDSTGIKLRLGYIQPRQQPTWRSGRDLVKVYNLETVHEMSRVYWQSKLHLPDALEVPNANT</sequence>
<proteinExistence type="predicted"/>
<feature type="non-terminal residue" evidence="1">
    <location>
        <position position="104"/>
    </location>
</feature>
<comment type="caution">
    <text evidence="1">The sequence shown here is derived from an EMBL/GenBank/DDBJ whole genome shotgun (WGS) entry which is preliminary data.</text>
</comment>
<reference evidence="1" key="1">
    <citation type="journal article" date="2021" name="J Fungi (Basel)">
        <title>Virulence traits and population genomics of the black yeast Aureobasidium melanogenum.</title>
        <authorList>
            <person name="Cernosa A."/>
            <person name="Sun X."/>
            <person name="Gostincar C."/>
            <person name="Fang C."/>
            <person name="Gunde-Cimerman N."/>
            <person name="Song Z."/>
        </authorList>
    </citation>
    <scope>NUCLEOTIDE SEQUENCE</scope>
    <source>
        <strain evidence="1">EXF-9298</strain>
    </source>
</reference>
<protein>
    <submittedName>
        <fullName evidence="1">Uncharacterized protein</fullName>
    </submittedName>
</protein>
<keyword evidence="2" id="KW-1185">Reference proteome</keyword>
<organism evidence="1 2">
    <name type="scientific">Aureobasidium melanogenum</name>
    <name type="common">Aureobasidium pullulans var. melanogenum</name>
    <dbReference type="NCBI Taxonomy" id="46634"/>
    <lineage>
        <taxon>Eukaryota</taxon>
        <taxon>Fungi</taxon>
        <taxon>Dikarya</taxon>
        <taxon>Ascomycota</taxon>
        <taxon>Pezizomycotina</taxon>
        <taxon>Dothideomycetes</taxon>
        <taxon>Dothideomycetidae</taxon>
        <taxon>Dothideales</taxon>
        <taxon>Saccotheciaceae</taxon>
        <taxon>Aureobasidium</taxon>
    </lineage>
</organism>
<accession>A0A9P8JRX1</accession>
<evidence type="ECO:0000313" key="1">
    <source>
        <dbReference type="EMBL" id="KAG9974992.1"/>
    </source>
</evidence>
<name>A0A9P8JRX1_AURME</name>